<organism evidence="2">
    <name type="scientific">viral metagenome</name>
    <dbReference type="NCBI Taxonomy" id="1070528"/>
    <lineage>
        <taxon>unclassified sequences</taxon>
        <taxon>metagenomes</taxon>
        <taxon>organismal metagenomes</taxon>
    </lineage>
</organism>
<protein>
    <submittedName>
        <fullName evidence="2">Uncharacterized protein</fullName>
    </submittedName>
</protein>
<feature type="compositionally biased region" description="Basic and acidic residues" evidence="1">
    <location>
        <begin position="1"/>
        <end position="21"/>
    </location>
</feature>
<feature type="region of interest" description="Disordered" evidence="1">
    <location>
        <begin position="1"/>
        <end position="67"/>
    </location>
</feature>
<proteinExistence type="predicted"/>
<evidence type="ECO:0000256" key="1">
    <source>
        <dbReference type="SAM" id="MobiDB-lite"/>
    </source>
</evidence>
<evidence type="ECO:0000313" key="2">
    <source>
        <dbReference type="EMBL" id="QHT22330.1"/>
    </source>
</evidence>
<dbReference type="AlphaFoldDB" id="A0A6C0E155"/>
<sequence>MYHLRKNDGGGCGYEEKMMDGRKRRSKRRSKRSKRRSRRRSRSRRSKKNDGGCGCSGDKDGRRSKKY</sequence>
<dbReference type="EMBL" id="MN739709">
    <property type="protein sequence ID" value="QHT22330.1"/>
    <property type="molecule type" value="Genomic_DNA"/>
</dbReference>
<name>A0A6C0E155_9ZZZZ</name>
<reference evidence="2" key="1">
    <citation type="journal article" date="2020" name="Nature">
        <title>Giant virus diversity and host interactions through global metagenomics.</title>
        <authorList>
            <person name="Schulz F."/>
            <person name="Roux S."/>
            <person name="Paez-Espino D."/>
            <person name="Jungbluth S."/>
            <person name="Walsh D.A."/>
            <person name="Denef V.J."/>
            <person name="McMahon K.D."/>
            <person name="Konstantinidis K.T."/>
            <person name="Eloe-Fadrosh E.A."/>
            <person name="Kyrpides N.C."/>
            <person name="Woyke T."/>
        </authorList>
    </citation>
    <scope>NUCLEOTIDE SEQUENCE</scope>
    <source>
        <strain evidence="2">GVMAG-M-3300023179-111</strain>
    </source>
</reference>
<accession>A0A6C0E155</accession>
<feature type="compositionally biased region" description="Basic residues" evidence="1">
    <location>
        <begin position="22"/>
        <end position="47"/>
    </location>
</feature>